<comment type="similarity">
    <text evidence="1 3">Belongs to the type-B carboxylesterase/lipase family.</text>
</comment>
<feature type="signal peptide" evidence="3">
    <location>
        <begin position="1"/>
        <end position="26"/>
    </location>
</feature>
<protein>
    <recommendedName>
        <fullName evidence="3">Carboxylic ester hydrolase</fullName>
        <ecNumber evidence="3">3.1.1.-</ecNumber>
    </recommendedName>
</protein>
<feature type="domain" description="Carboxylesterase type B" evidence="4">
    <location>
        <begin position="29"/>
        <end position="505"/>
    </location>
</feature>
<dbReference type="InterPro" id="IPR019826">
    <property type="entry name" value="Carboxylesterase_B_AS"/>
</dbReference>
<organism evidence="5 6">
    <name type="scientific">Diplodia corticola</name>
    <dbReference type="NCBI Taxonomy" id="236234"/>
    <lineage>
        <taxon>Eukaryota</taxon>
        <taxon>Fungi</taxon>
        <taxon>Dikarya</taxon>
        <taxon>Ascomycota</taxon>
        <taxon>Pezizomycotina</taxon>
        <taxon>Dothideomycetes</taxon>
        <taxon>Dothideomycetes incertae sedis</taxon>
        <taxon>Botryosphaeriales</taxon>
        <taxon>Botryosphaeriaceae</taxon>
        <taxon>Diplodia</taxon>
    </lineage>
</organism>
<gene>
    <name evidence="5" type="ORF">BKCO1_220008</name>
</gene>
<evidence type="ECO:0000256" key="3">
    <source>
        <dbReference type="RuleBase" id="RU361235"/>
    </source>
</evidence>
<dbReference type="InterPro" id="IPR029058">
    <property type="entry name" value="AB_hydrolase_fold"/>
</dbReference>
<dbReference type="Proteomes" id="UP000183809">
    <property type="component" value="Unassembled WGS sequence"/>
</dbReference>
<reference evidence="5 6" key="1">
    <citation type="submission" date="2016-10" db="EMBL/GenBank/DDBJ databases">
        <title>Proteomics and genomics reveal pathogen-plant mechanisms compatible with a hemibiotrophic lifestyle of Diplodia corticola.</title>
        <authorList>
            <person name="Fernandes I."/>
            <person name="De Jonge R."/>
            <person name="Van De Peer Y."/>
            <person name="Devreese B."/>
            <person name="Alves A."/>
            <person name="Esteves A.C."/>
        </authorList>
    </citation>
    <scope>NUCLEOTIDE SEQUENCE [LARGE SCALE GENOMIC DNA]</scope>
    <source>
        <strain evidence="5 6">CBS 112549</strain>
    </source>
</reference>
<dbReference type="InterPro" id="IPR002018">
    <property type="entry name" value="CarbesteraseB"/>
</dbReference>
<dbReference type="AlphaFoldDB" id="A0A1J9S3C2"/>
<name>A0A1J9S3C2_9PEZI</name>
<keyword evidence="2 3" id="KW-0378">Hydrolase</keyword>
<evidence type="ECO:0000313" key="5">
    <source>
        <dbReference type="EMBL" id="OJD34500.1"/>
    </source>
</evidence>
<dbReference type="PROSITE" id="PS00122">
    <property type="entry name" value="CARBOXYLESTERASE_B_1"/>
    <property type="match status" value="1"/>
</dbReference>
<sequence>MHDMASPARRTAVLLLFCFLLAAVLAQEDPVVELDYGSFQGRYNADYNISYFRKIPFAASTAGENRFRAPQPPLPLANGTTYDTDQSFDMCPQRTVNGSEDCLYLGLYSRPWTPPSPLRPVLVVFYGGGFIQGSASFSVPPPMYPVLNASRALDDFVVVYPNYRTNAFGFLPGAAVKASPTADLNPGLLDQRAALRWVQANIRAFGGDPAAVTIQGQSAGGGSVIAQAIAHGDRDERLFSRALPGSPFWPKTYAYDAPEAEALYAELAARVGCASSSSNQTDAASLACLKAADVQAIRDASLAISALNKDTTSSFNWAPVVDGDFIRAPLSAVGGLDGAQVVWSTFNTHEGENFVPAGLGQSDVAGSDANINGFNSSEAGFDLWLRGYLPRFSDAQLEDVKRLYPARGGAEEAAWNTTTVRAGMVFRDSVLACPGLWLAEAAGETKKKGYLSEYTISPAKHGSDTQFWNQVNAVQKSQPVTYKGLAGAMASFFQTGDPNAHKLTDDSQAGVPELSTGEEWVVKPESFEKTDIGQLKTRCTFWRQNAEDIPL</sequence>
<dbReference type="EMBL" id="MNUE01000022">
    <property type="protein sequence ID" value="OJD34500.1"/>
    <property type="molecule type" value="Genomic_DNA"/>
</dbReference>
<evidence type="ECO:0000259" key="4">
    <source>
        <dbReference type="Pfam" id="PF00135"/>
    </source>
</evidence>
<proteinExistence type="inferred from homology"/>
<accession>A0A1J9S3C2</accession>
<dbReference type="EC" id="3.1.1.-" evidence="3"/>
<keyword evidence="3" id="KW-0732">Signal</keyword>
<dbReference type="STRING" id="236234.A0A1J9S3C2"/>
<dbReference type="SUPFAM" id="SSF53474">
    <property type="entry name" value="alpha/beta-Hydrolases"/>
    <property type="match status" value="1"/>
</dbReference>
<evidence type="ECO:0000256" key="2">
    <source>
        <dbReference type="ARBA" id="ARBA00022801"/>
    </source>
</evidence>
<dbReference type="Pfam" id="PF00135">
    <property type="entry name" value="COesterase"/>
    <property type="match status" value="1"/>
</dbReference>
<dbReference type="GO" id="GO:0016787">
    <property type="term" value="F:hydrolase activity"/>
    <property type="evidence" value="ECO:0007669"/>
    <property type="project" value="UniProtKB-KW"/>
</dbReference>
<dbReference type="Gene3D" id="3.40.50.1820">
    <property type="entry name" value="alpha/beta hydrolase"/>
    <property type="match status" value="1"/>
</dbReference>
<comment type="caution">
    <text evidence="5">The sequence shown here is derived from an EMBL/GenBank/DDBJ whole genome shotgun (WGS) entry which is preliminary data.</text>
</comment>
<evidence type="ECO:0000313" key="6">
    <source>
        <dbReference type="Proteomes" id="UP000183809"/>
    </source>
</evidence>
<dbReference type="PANTHER" id="PTHR11559">
    <property type="entry name" value="CARBOXYLESTERASE"/>
    <property type="match status" value="1"/>
</dbReference>
<dbReference type="GeneID" id="31013141"/>
<dbReference type="FunFam" id="3.40.50.1820:FF:000299">
    <property type="entry name" value="Carboxylic ester hydrolase"/>
    <property type="match status" value="1"/>
</dbReference>
<dbReference type="OrthoDB" id="408631at2759"/>
<dbReference type="RefSeq" id="XP_020130760.1">
    <property type="nucleotide sequence ID" value="XM_020272881.1"/>
</dbReference>
<dbReference type="InterPro" id="IPR050309">
    <property type="entry name" value="Type-B_Carboxylest/Lipase"/>
</dbReference>
<feature type="chain" id="PRO_5011833351" description="Carboxylic ester hydrolase" evidence="3">
    <location>
        <begin position="27"/>
        <end position="551"/>
    </location>
</feature>
<evidence type="ECO:0000256" key="1">
    <source>
        <dbReference type="ARBA" id="ARBA00005964"/>
    </source>
</evidence>
<keyword evidence="6" id="KW-1185">Reference proteome</keyword>